<dbReference type="RefSeq" id="XP_022736687.1">
    <property type="nucleotide sequence ID" value="XM_022880952.1"/>
</dbReference>
<dbReference type="KEGG" id="dzi:111289704"/>
<feature type="region of interest" description="Disordered" evidence="2">
    <location>
        <begin position="41"/>
        <end position="70"/>
    </location>
</feature>
<dbReference type="PANTHER" id="PTHR33476">
    <property type="entry name" value="EMB|CAB62613.1"/>
    <property type="match status" value="1"/>
</dbReference>
<reference evidence="4" key="1">
    <citation type="submission" date="2025-08" db="UniProtKB">
        <authorList>
            <consortium name="RefSeq"/>
        </authorList>
    </citation>
    <scope>IDENTIFICATION</scope>
    <source>
        <tissue evidence="4">Fruit stalk</tissue>
    </source>
</reference>
<feature type="region of interest" description="Disordered" evidence="2">
    <location>
        <begin position="382"/>
        <end position="410"/>
    </location>
</feature>
<dbReference type="GeneID" id="111289704"/>
<keyword evidence="1" id="KW-0175">Coiled coil</keyword>
<evidence type="ECO:0000256" key="2">
    <source>
        <dbReference type="SAM" id="MobiDB-lite"/>
    </source>
</evidence>
<dbReference type="OrthoDB" id="1701885at2759"/>
<name>A0A6P5Y8D9_DURZI</name>
<protein>
    <submittedName>
        <fullName evidence="4">Uncharacterized protein LOC111289704</fullName>
    </submittedName>
</protein>
<feature type="region of interest" description="Disordered" evidence="2">
    <location>
        <begin position="515"/>
        <end position="542"/>
    </location>
</feature>
<feature type="compositionally biased region" description="Polar residues" evidence="2">
    <location>
        <begin position="382"/>
        <end position="395"/>
    </location>
</feature>
<feature type="region of interest" description="Disordered" evidence="2">
    <location>
        <begin position="117"/>
        <end position="155"/>
    </location>
</feature>
<dbReference type="PANTHER" id="PTHR33476:SF7">
    <property type="entry name" value="EMB|CAB62613.1"/>
    <property type="match status" value="1"/>
</dbReference>
<proteinExistence type="predicted"/>
<sequence length="706" mass="79207">MDSWLVAAVAATGYFAKYWQNLSRDKNGYPKLFSVDSRIGKADSGKGPFHKSARRRKLQEDVSSEGRQVSDSKLSDIYRQNVASAAEVDSASGFDSEKVGSLGNHMDRNVISQSSLSPGFLRNENLGKDQCGKGLGANSGGNSAKPSITRKESFNVSMRKRSSLKTKYSYGQVHKPLTSLDSCLMAQLYMQHVKMEECILSSPPSLPTPILRPLPSFTDGSRIISRAIGEFPNESNGMEDSKLHNQATFEKSGHVFGIPPLPEIKSLNLPKKLKFKRGNGCDNRLSIPCKMDTEKQFHSQCYTHDGAVLIFLGISIAMISSYIGNRRELEKLRELLKQTENLVQDLQEELEMKDSLTMKELANENYESWGTYENSFQDRATNSSSLEQNMNNSTRYDGKGSYNEKVEESSESLSKIEAELEAELERLGLNINVSNLERKLSDLDELDPDFAEGELRSDMINGQALVQFVSNEDRSGTSTTRSGNYAVSPRELSLRLHEVIQAKLEERVQELETALQNSQRKVKLMESEHKNSRKNSDSEWKYSSTLESPLINEEFDCMSNPLVMKLSGEALDAYNEACEELLKEDELEEDDSASDIYQNNHQEELHRFDGDISWGGQNVVGGSLRHLTLYAKNISEEPFYCQGRTLGKQPSSVQELLDVGVSEDDECSDCDDEMEKQLIQHIVEKTKKGSPVLLNAQRILFSMDEI</sequence>
<feature type="compositionally biased region" description="Basic residues" evidence="2">
    <location>
        <begin position="48"/>
        <end position="57"/>
    </location>
</feature>
<feature type="coiled-coil region" evidence="1">
    <location>
        <begin position="322"/>
        <end position="356"/>
    </location>
</feature>
<accession>A0A6P5Y8D9</accession>
<gene>
    <name evidence="4" type="primary">LOC111289704</name>
</gene>
<dbReference type="Proteomes" id="UP000515121">
    <property type="component" value="Unplaced"/>
</dbReference>
<feature type="compositionally biased region" description="Basic and acidic residues" evidence="2">
    <location>
        <begin position="396"/>
        <end position="410"/>
    </location>
</feature>
<evidence type="ECO:0000313" key="4">
    <source>
        <dbReference type="RefSeq" id="XP_022736687.1"/>
    </source>
</evidence>
<keyword evidence="3" id="KW-1185">Reference proteome</keyword>
<dbReference type="InterPro" id="IPR040348">
    <property type="entry name" value="POLAR-like"/>
</dbReference>
<evidence type="ECO:0000256" key="1">
    <source>
        <dbReference type="SAM" id="Coils"/>
    </source>
</evidence>
<dbReference type="GO" id="GO:0008356">
    <property type="term" value="P:asymmetric cell division"/>
    <property type="evidence" value="ECO:0007669"/>
    <property type="project" value="InterPro"/>
</dbReference>
<feature type="compositionally biased region" description="Basic and acidic residues" evidence="2">
    <location>
        <begin position="523"/>
        <end position="540"/>
    </location>
</feature>
<organism evidence="3 4">
    <name type="scientific">Durio zibethinus</name>
    <name type="common">Durian</name>
    <dbReference type="NCBI Taxonomy" id="66656"/>
    <lineage>
        <taxon>Eukaryota</taxon>
        <taxon>Viridiplantae</taxon>
        <taxon>Streptophyta</taxon>
        <taxon>Embryophyta</taxon>
        <taxon>Tracheophyta</taxon>
        <taxon>Spermatophyta</taxon>
        <taxon>Magnoliopsida</taxon>
        <taxon>eudicotyledons</taxon>
        <taxon>Gunneridae</taxon>
        <taxon>Pentapetalae</taxon>
        <taxon>rosids</taxon>
        <taxon>malvids</taxon>
        <taxon>Malvales</taxon>
        <taxon>Malvaceae</taxon>
        <taxon>Helicteroideae</taxon>
        <taxon>Durio</taxon>
    </lineage>
</organism>
<evidence type="ECO:0000313" key="3">
    <source>
        <dbReference type="Proteomes" id="UP000515121"/>
    </source>
</evidence>
<dbReference type="AlphaFoldDB" id="A0A6P5Y8D9"/>